<dbReference type="Pfam" id="PF13280">
    <property type="entry name" value="WYL"/>
    <property type="match status" value="1"/>
</dbReference>
<organism evidence="4 5">
    <name type="scientific">Corallincola platygyrae</name>
    <dbReference type="NCBI Taxonomy" id="1193278"/>
    <lineage>
        <taxon>Bacteria</taxon>
        <taxon>Pseudomonadati</taxon>
        <taxon>Pseudomonadota</taxon>
        <taxon>Gammaproteobacteria</taxon>
        <taxon>Alteromonadales</taxon>
        <taxon>Psychromonadaceae</taxon>
        <taxon>Corallincola</taxon>
    </lineage>
</organism>
<reference evidence="5" key="1">
    <citation type="journal article" date="2019" name="Int. J. Syst. Evol. Microbiol.">
        <title>The Global Catalogue of Microorganisms (GCM) 10K type strain sequencing project: providing services to taxonomists for standard genome sequencing and annotation.</title>
        <authorList>
            <consortium name="The Broad Institute Genomics Platform"/>
            <consortium name="The Broad Institute Genome Sequencing Center for Infectious Disease"/>
            <person name="Wu L."/>
            <person name="Ma J."/>
        </authorList>
    </citation>
    <scope>NUCLEOTIDE SEQUENCE [LARGE SCALE GENOMIC DNA]</scope>
    <source>
        <strain evidence="5">CGMCC 1.10992</strain>
    </source>
</reference>
<dbReference type="EMBL" id="JBHUHT010000007">
    <property type="protein sequence ID" value="MFD2094922.1"/>
    <property type="molecule type" value="Genomic_DNA"/>
</dbReference>
<accession>A0ABW4XIQ3</accession>
<feature type="domain" description="DNA-binding transcriptional repressor CapW winged helix-turn-helix" evidence="3">
    <location>
        <begin position="10"/>
        <end position="78"/>
    </location>
</feature>
<sequence>MELAQLNHAQRERLAFIDFNLNYFGQVARADLIQRFHTGLASATRDFSVYRELAPENLALNHKVKSYIRKEGFKPLFDHDPESVLAGLARGFGDGLSHLIEPSEVCFDAMRLVHPNTKVISGLMRAISQEKPLKCRYVSISSGELSRVIVPHSIVNNGHRWHVRAFDRKKSDFRDFICTRFKSLSLLDEKICANETRKSDKHWNRIVDIQLVPHPSLAHSEAIALDYGMDDGVLCLEVRAALVGYLLRQWNVDCSERSTLNTQGCQLALKNIGALYGVTNLELAPGYSSDQTVAFKGEFNHG</sequence>
<feature type="domain" description="DNA-binding transcriptional repressor CapW C-terminal dimerisation" evidence="2">
    <location>
        <begin position="206"/>
        <end position="272"/>
    </location>
</feature>
<dbReference type="InterPro" id="IPR016634">
    <property type="entry name" value="CapW-like"/>
</dbReference>
<evidence type="ECO:0000313" key="4">
    <source>
        <dbReference type="EMBL" id="MFD2094922.1"/>
    </source>
</evidence>
<dbReference type="InterPro" id="IPR026881">
    <property type="entry name" value="WYL_dom"/>
</dbReference>
<dbReference type="InterPro" id="IPR059019">
    <property type="entry name" value="WHD_CapW"/>
</dbReference>
<evidence type="ECO:0000259" key="1">
    <source>
        <dbReference type="Pfam" id="PF13280"/>
    </source>
</evidence>
<evidence type="ECO:0000259" key="3">
    <source>
        <dbReference type="Pfam" id="PF26109"/>
    </source>
</evidence>
<dbReference type="Pfam" id="PF26107">
    <property type="entry name" value="BrxR_CTD"/>
    <property type="match status" value="1"/>
</dbReference>
<dbReference type="InterPro" id="IPR059020">
    <property type="entry name" value="CapW_CTD"/>
</dbReference>
<proteinExistence type="predicted"/>
<evidence type="ECO:0000259" key="2">
    <source>
        <dbReference type="Pfam" id="PF26107"/>
    </source>
</evidence>
<protein>
    <submittedName>
        <fullName evidence="4">WYL domain-containing protein</fullName>
    </submittedName>
</protein>
<name>A0ABW4XIQ3_9GAMM</name>
<dbReference type="PROSITE" id="PS52050">
    <property type="entry name" value="WYL"/>
    <property type="match status" value="1"/>
</dbReference>
<dbReference type="Pfam" id="PF26109">
    <property type="entry name" value="WHD_BrxR"/>
    <property type="match status" value="1"/>
</dbReference>
<evidence type="ECO:0000313" key="5">
    <source>
        <dbReference type="Proteomes" id="UP001597380"/>
    </source>
</evidence>
<comment type="caution">
    <text evidence="4">The sequence shown here is derived from an EMBL/GenBank/DDBJ whole genome shotgun (WGS) entry which is preliminary data.</text>
</comment>
<dbReference type="PANTHER" id="PTHR34580:SF3">
    <property type="entry name" value="PROTEIN PAFB"/>
    <property type="match status" value="1"/>
</dbReference>
<keyword evidence="5" id="KW-1185">Reference proteome</keyword>
<dbReference type="PANTHER" id="PTHR34580">
    <property type="match status" value="1"/>
</dbReference>
<dbReference type="Proteomes" id="UP001597380">
    <property type="component" value="Unassembled WGS sequence"/>
</dbReference>
<dbReference type="RefSeq" id="WP_345338075.1">
    <property type="nucleotide sequence ID" value="NZ_BAABLI010000004.1"/>
</dbReference>
<feature type="domain" description="WYL" evidence="1">
    <location>
        <begin position="120"/>
        <end position="184"/>
    </location>
</feature>
<dbReference type="InterPro" id="IPR051534">
    <property type="entry name" value="CBASS_pafABC_assoc_protein"/>
</dbReference>
<gene>
    <name evidence="4" type="ORF">ACFSJ3_02935</name>
</gene>
<dbReference type="PIRSF" id="PIRSF015558">
    <property type="entry name" value="Txn_reg_DeoR_prd"/>
    <property type="match status" value="1"/>
</dbReference>